<feature type="compositionally biased region" description="Polar residues" evidence="3">
    <location>
        <begin position="484"/>
        <end position="493"/>
    </location>
</feature>
<reference evidence="5 6" key="1">
    <citation type="journal article" date="2015" name="Genome Announc.">
        <title>Draft Genome Sequence and Gene Annotation of the Entomopathogenic Fungus Verticillium hemipterigenum.</title>
        <authorList>
            <person name="Horn F."/>
            <person name="Habel A."/>
            <person name="Scharf D.H."/>
            <person name="Dworschak J."/>
            <person name="Brakhage A.A."/>
            <person name="Guthke R."/>
            <person name="Hertweck C."/>
            <person name="Linde J."/>
        </authorList>
    </citation>
    <scope>NUCLEOTIDE SEQUENCE [LARGE SCALE GENOMIC DNA]</scope>
</reference>
<dbReference type="SUPFAM" id="SSF50729">
    <property type="entry name" value="PH domain-like"/>
    <property type="match status" value="1"/>
</dbReference>
<feature type="region of interest" description="Disordered" evidence="3">
    <location>
        <begin position="979"/>
        <end position="1084"/>
    </location>
</feature>
<evidence type="ECO:0000256" key="1">
    <source>
        <dbReference type="ARBA" id="ARBA00004567"/>
    </source>
</evidence>
<feature type="domain" description="RanBD1" evidence="4">
    <location>
        <begin position="1050"/>
        <end position="1175"/>
    </location>
</feature>
<feature type="compositionally biased region" description="Polar residues" evidence="3">
    <location>
        <begin position="672"/>
        <end position="690"/>
    </location>
</feature>
<feature type="compositionally biased region" description="Polar residues" evidence="3">
    <location>
        <begin position="979"/>
        <end position="1002"/>
    </location>
</feature>
<protein>
    <recommendedName>
        <fullName evidence="4">RanBD1 domain-containing protein</fullName>
    </recommendedName>
</protein>
<feature type="compositionally biased region" description="Polar residues" evidence="3">
    <location>
        <begin position="647"/>
        <end position="656"/>
    </location>
</feature>
<feature type="compositionally biased region" description="Polar residues" evidence="3">
    <location>
        <begin position="699"/>
        <end position="711"/>
    </location>
</feature>
<organism evidence="5 6">
    <name type="scientific">[Torrubiella] hemipterigena</name>
    <dbReference type="NCBI Taxonomy" id="1531966"/>
    <lineage>
        <taxon>Eukaryota</taxon>
        <taxon>Fungi</taxon>
        <taxon>Dikarya</taxon>
        <taxon>Ascomycota</taxon>
        <taxon>Pezizomycotina</taxon>
        <taxon>Sordariomycetes</taxon>
        <taxon>Hypocreomycetidae</taxon>
        <taxon>Hypocreales</taxon>
        <taxon>Clavicipitaceae</taxon>
        <taxon>Clavicipitaceae incertae sedis</taxon>
        <taxon>'Torrubiella' clade</taxon>
    </lineage>
</organism>
<accession>A0A0A1TQ29</accession>
<dbReference type="HOGENOM" id="CLU_002780_0_0_1"/>
<keyword evidence="2" id="KW-0653">Protein transport</keyword>
<dbReference type="PANTHER" id="PTHR38697">
    <property type="entry name" value="NUCLEAR PORE COMPLEX PROTEIN SIMILAR TO S. CEREVISIAE NUP2 (EUROFUNG)"/>
    <property type="match status" value="1"/>
</dbReference>
<dbReference type="InterPro" id="IPR053074">
    <property type="entry name" value="NPC_Nucleoporin"/>
</dbReference>
<evidence type="ECO:0000313" key="6">
    <source>
        <dbReference type="Proteomes" id="UP000039046"/>
    </source>
</evidence>
<feature type="compositionally biased region" description="Low complexity" evidence="3">
    <location>
        <begin position="746"/>
        <end position="755"/>
    </location>
</feature>
<dbReference type="SMART" id="SM00160">
    <property type="entry name" value="RanBD"/>
    <property type="match status" value="1"/>
</dbReference>
<feature type="compositionally biased region" description="Polar residues" evidence="3">
    <location>
        <begin position="765"/>
        <end position="777"/>
    </location>
</feature>
<keyword evidence="2" id="KW-0509">mRNA transport</keyword>
<feature type="compositionally biased region" description="Polar residues" evidence="3">
    <location>
        <begin position="612"/>
        <end position="626"/>
    </location>
</feature>
<dbReference type="InterPro" id="IPR025574">
    <property type="entry name" value="Nucleoporin_FG_rpt"/>
</dbReference>
<evidence type="ECO:0000259" key="4">
    <source>
        <dbReference type="PROSITE" id="PS50196"/>
    </source>
</evidence>
<keyword evidence="2" id="KW-0539">Nucleus</keyword>
<keyword evidence="2" id="KW-0906">Nuclear pore complex</keyword>
<evidence type="ECO:0000256" key="2">
    <source>
        <dbReference type="ARBA" id="ARBA00023132"/>
    </source>
</evidence>
<dbReference type="InterPro" id="IPR000156">
    <property type="entry name" value="Ran_bind_dom"/>
</dbReference>
<dbReference type="PANTHER" id="PTHR38697:SF1">
    <property type="entry name" value="NUCLEAR PORE COMPLEX PROTEIN SIMILAR TO S. CEREVISIAE NUP2 (EUROFUNG)"/>
    <property type="match status" value="1"/>
</dbReference>
<feature type="region of interest" description="Disordered" evidence="3">
    <location>
        <begin position="262"/>
        <end position="816"/>
    </location>
</feature>
<feature type="compositionally biased region" description="Basic and acidic residues" evidence="3">
    <location>
        <begin position="287"/>
        <end position="296"/>
    </location>
</feature>
<dbReference type="OrthoDB" id="10249382at2759"/>
<feature type="compositionally biased region" description="Low complexity" evidence="3">
    <location>
        <begin position="660"/>
        <end position="671"/>
    </location>
</feature>
<keyword evidence="2" id="KW-0813">Transport</keyword>
<dbReference type="Pfam" id="PF00638">
    <property type="entry name" value="Ran_BP1"/>
    <property type="match status" value="1"/>
</dbReference>
<feature type="compositionally biased region" description="Basic and acidic residues" evidence="3">
    <location>
        <begin position="1068"/>
        <end position="1079"/>
    </location>
</feature>
<dbReference type="Pfam" id="PF13634">
    <property type="entry name" value="Nucleoporin_FG"/>
    <property type="match status" value="5"/>
</dbReference>
<dbReference type="STRING" id="1531966.A0A0A1TQ29"/>
<feature type="compositionally biased region" description="Low complexity" evidence="3">
    <location>
        <begin position="9"/>
        <end position="25"/>
    </location>
</feature>
<dbReference type="GO" id="GO:0005643">
    <property type="term" value="C:nuclear pore"/>
    <property type="evidence" value="ECO:0007669"/>
    <property type="project" value="UniProtKB-SubCell"/>
</dbReference>
<feature type="compositionally biased region" description="Low complexity" evidence="3">
    <location>
        <begin position="345"/>
        <end position="356"/>
    </location>
</feature>
<feature type="region of interest" description="Disordered" evidence="3">
    <location>
        <begin position="889"/>
        <end position="923"/>
    </location>
</feature>
<sequence length="1176" mass="121268">MVTFSLPGDADSSSAATATPRARAPLPFANRAYAASPYGARPSRHAGTPTASSSRKTLTTRDDVPASSINKSSMSAARNIFRASTLPDSPPSNNMPFSPALPQSTMKRVFAPGATPEPSRVFRASTAQATPRGMAAKSIEKDLFPMRIASPPRELTGELLAQKVPKEWNSKGSIYADQFLSHLCPPELDEEQRRQFFCILDLRRLKYAANEIFAKKDWKLNVINFAKEFEKSRSIILLRYGLYEFQNVKPSKEVLKRWRREHGLPEPEEESETPTPTKPTASKKRKADGELPKEAESGEASAVAKRRVTEKPTEPAPSLAPSSNAVLGKHKRGPSMDDGDEPTGKSSRPAPSAAKSLFEKIANKTSEQTKASDSETAKPVLFNANKPTSSGGLVRSVFDNLKSGASNTPTPSTENIFGYLSDTNSARNSGVEADAESDSESEEVESPVPADTAATQAPSVAKPVSSLFAPKPAAPIGDDDLSTAPGTRESTPGRSLFERVTKGTDGQPVRASSDVEGPAEKAGTDRTWNPTTTPLKFAPTAPAASTSLFKQPAATAAKSTPASSLFGAATTTTDESATPSATNDSGKDGDESDKENESQPASKSLFGAKPSAPTSAAQQPLGSLFQSKPAEKETQPAATPSLFGGATPTTTSNIFGNGNAATSTPATSATSLFGNAGSSTAAATKPTSLFGNAAPKADQPTQAAPTFSFGQASTATPSAPATTSSTPAFTGLFGNSSATSKPAPETTTPAVSDAPAPSPAPTFSFGANTTTSASITAQKPLFGAPKSPAASAPTNLFAGSPMKQDEASPAKKPMNTVTTSASLFSFGSNNATPSAAPVFGGATSNGTNNAGNSFGSATTNVNPGNSFGFNFGAGGSGGSFNNPFASASGANAENKTAAPSTGFSFTAGSNPSPAPSTSFQFGANTTPAGGSMFGANTTNNGAANSFGGFSANAAPTFNFGAQSAQSSMTGNAFGSNTAAPTFGSSLQPPAGGSSTTGTNSPLNLAGGSSLATTPATGTPEPSAKTDAGSGGADEEDGEKHEQINLTEGDETDEETVHEVRAKVLKFSPGDKEDGDDKAKSKSPWATMGVGPLRLLKHKEKGTVRLLLRAEPRGHIAINRSLLPNLNYKSDEKYVRLATSNENGDGMETWMIQVKTKDLAKSLAEALEDNKASNKTD</sequence>
<keyword evidence="6" id="KW-1185">Reference proteome</keyword>
<proteinExistence type="predicted"/>
<evidence type="ECO:0000313" key="5">
    <source>
        <dbReference type="EMBL" id="CEJ93032.1"/>
    </source>
</evidence>
<feature type="region of interest" description="Disordered" evidence="3">
    <location>
        <begin position="1"/>
        <end position="71"/>
    </location>
</feature>
<dbReference type="CDD" id="cd13170">
    <property type="entry name" value="RanBD_NUP50"/>
    <property type="match status" value="1"/>
</dbReference>
<gene>
    <name evidence="5" type="ORF">VHEMI08652</name>
</gene>
<dbReference type="PROSITE" id="PS50196">
    <property type="entry name" value="RANBD1"/>
    <property type="match status" value="1"/>
</dbReference>
<keyword evidence="2" id="KW-0811">Translocation</keyword>
<name>A0A0A1TQ29_9HYPO</name>
<dbReference type="Proteomes" id="UP000039046">
    <property type="component" value="Unassembled WGS sequence"/>
</dbReference>
<dbReference type="Gene3D" id="2.30.29.30">
    <property type="entry name" value="Pleckstrin-homology domain (PH domain)/Phosphotyrosine-binding domain (PTB)"/>
    <property type="match status" value="1"/>
</dbReference>
<comment type="subcellular location">
    <subcellularLocation>
        <location evidence="1">Nucleus</location>
        <location evidence="1">Nuclear pore complex</location>
    </subcellularLocation>
</comment>
<feature type="compositionally biased region" description="Polar residues" evidence="3">
    <location>
        <begin position="403"/>
        <end position="428"/>
    </location>
</feature>
<evidence type="ECO:0000256" key="3">
    <source>
        <dbReference type="SAM" id="MobiDB-lite"/>
    </source>
</evidence>
<feature type="compositionally biased region" description="Acidic residues" evidence="3">
    <location>
        <begin position="433"/>
        <end position="445"/>
    </location>
</feature>
<dbReference type="AlphaFoldDB" id="A0A0A1TQ29"/>
<dbReference type="InterPro" id="IPR011993">
    <property type="entry name" value="PH-like_dom_sf"/>
</dbReference>
<feature type="compositionally biased region" description="Polar residues" evidence="3">
    <location>
        <begin position="569"/>
        <end position="584"/>
    </location>
</feature>
<feature type="compositionally biased region" description="Low complexity" evidence="3">
    <location>
        <begin position="712"/>
        <end position="728"/>
    </location>
</feature>
<feature type="compositionally biased region" description="Low complexity" evidence="3">
    <location>
        <begin position="552"/>
        <end position="564"/>
    </location>
</feature>
<dbReference type="EMBL" id="CDHN01000005">
    <property type="protein sequence ID" value="CEJ93032.1"/>
    <property type="molecule type" value="Genomic_DNA"/>
</dbReference>